<reference evidence="3" key="1">
    <citation type="journal article" date="2019" name="Int. J. Syst. Evol. Microbiol.">
        <title>The Global Catalogue of Microorganisms (GCM) 10K type strain sequencing project: providing services to taxonomists for standard genome sequencing and annotation.</title>
        <authorList>
            <consortium name="The Broad Institute Genomics Platform"/>
            <consortium name="The Broad Institute Genome Sequencing Center for Infectious Disease"/>
            <person name="Wu L."/>
            <person name="Ma J."/>
        </authorList>
    </citation>
    <scope>NUCLEOTIDE SEQUENCE [LARGE SCALE GENOMIC DNA]</scope>
    <source>
        <strain evidence="3">JCM 3369</strain>
    </source>
</reference>
<dbReference type="InterPro" id="IPR035940">
    <property type="entry name" value="CAP_sf"/>
</dbReference>
<gene>
    <name evidence="2" type="ORF">ACFSC7_00905</name>
</gene>
<dbReference type="InterPro" id="IPR014044">
    <property type="entry name" value="CAP_dom"/>
</dbReference>
<dbReference type="Gene3D" id="3.40.33.10">
    <property type="entry name" value="CAP"/>
    <property type="match status" value="1"/>
</dbReference>
<dbReference type="PANTHER" id="PTHR31157:SF1">
    <property type="entry name" value="SCP DOMAIN-CONTAINING PROTEIN"/>
    <property type="match status" value="1"/>
</dbReference>
<evidence type="ECO:0000259" key="1">
    <source>
        <dbReference type="Pfam" id="PF00188"/>
    </source>
</evidence>
<dbReference type="EMBL" id="JBHUFA010000001">
    <property type="protein sequence ID" value="MFD1694061.1"/>
    <property type="molecule type" value="Genomic_DNA"/>
</dbReference>
<sequence>MADDHRTLLARSHPADDLIPGLPWRKATNLSGAGHPGARTGQSLAACVSRRGLIAAGASLLLASCAGLPFGDMAEDGPSFTVIPVDQSQVLALINAYRAGHGRAPLRASQALVSVSADMARRIAEQDSMDTWAHSRFGLGQRLADARYDNYAAAENLGAGYANLPAAFDGWKGSPGHNKNLLNPYVTEVGVASIDRSNGKWRHFWVMTLGRPRLDGRPELVPGYS</sequence>
<feature type="domain" description="SCP" evidence="1">
    <location>
        <begin position="91"/>
        <end position="207"/>
    </location>
</feature>
<dbReference type="Pfam" id="PF00188">
    <property type="entry name" value="CAP"/>
    <property type="match status" value="1"/>
</dbReference>
<comment type="caution">
    <text evidence="2">The sequence shown here is derived from an EMBL/GenBank/DDBJ whole genome shotgun (WGS) entry which is preliminary data.</text>
</comment>
<evidence type="ECO:0000313" key="3">
    <source>
        <dbReference type="Proteomes" id="UP001597327"/>
    </source>
</evidence>
<keyword evidence="3" id="KW-1185">Reference proteome</keyword>
<name>A0ABW4JR77_9HYPH</name>
<accession>A0ABW4JR77</accession>
<organism evidence="2 3">
    <name type="scientific">Roseibium aestuarii</name>
    <dbReference type="NCBI Taxonomy" id="2600299"/>
    <lineage>
        <taxon>Bacteria</taxon>
        <taxon>Pseudomonadati</taxon>
        <taxon>Pseudomonadota</taxon>
        <taxon>Alphaproteobacteria</taxon>
        <taxon>Hyphomicrobiales</taxon>
        <taxon>Stappiaceae</taxon>
        <taxon>Roseibium</taxon>
    </lineage>
</organism>
<dbReference type="SUPFAM" id="SSF55797">
    <property type="entry name" value="PR-1-like"/>
    <property type="match status" value="1"/>
</dbReference>
<dbReference type="CDD" id="cd05379">
    <property type="entry name" value="CAP_bacterial"/>
    <property type="match status" value="1"/>
</dbReference>
<protein>
    <submittedName>
        <fullName evidence="2">CAP domain-containing protein</fullName>
    </submittedName>
</protein>
<dbReference type="Proteomes" id="UP001597327">
    <property type="component" value="Unassembled WGS sequence"/>
</dbReference>
<evidence type="ECO:0000313" key="2">
    <source>
        <dbReference type="EMBL" id="MFD1694061.1"/>
    </source>
</evidence>
<proteinExistence type="predicted"/>
<dbReference type="PANTHER" id="PTHR31157">
    <property type="entry name" value="SCP DOMAIN-CONTAINING PROTEIN"/>
    <property type="match status" value="1"/>
</dbReference>
<dbReference type="RefSeq" id="WP_208998693.1">
    <property type="nucleotide sequence ID" value="NZ_JBHUFA010000001.1"/>
</dbReference>